<reference evidence="1" key="2">
    <citation type="submission" date="2015-06" db="UniProtKB">
        <authorList>
            <consortium name="EnsemblMetazoa"/>
        </authorList>
    </citation>
    <scope>IDENTIFICATION</scope>
</reference>
<dbReference type="Proteomes" id="UP000015104">
    <property type="component" value="Unassembled WGS sequence"/>
</dbReference>
<name>T1L3S6_TETUR</name>
<keyword evidence="2" id="KW-1185">Reference proteome</keyword>
<dbReference type="HOGENOM" id="CLU_3428694_0_0_1"/>
<proteinExistence type="predicted"/>
<evidence type="ECO:0000313" key="1">
    <source>
        <dbReference type="EnsemblMetazoa" id="tetur36g00960.1"/>
    </source>
</evidence>
<dbReference type="AlphaFoldDB" id="T1L3S6"/>
<reference evidence="2" key="1">
    <citation type="submission" date="2011-08" db="EMBL/GenBank/DDBJ databases">
        <authorList>
            <person name="Rombauts S."/>
        </authorList>
    </citation>
    <scope>NUCLEOTIDE SEQUENCE</scope>
    <source>
        <strain evidence="2">London</strain>
    </source>
</reference>
<accession>T1L3S6</accession>
<dbReference type="EMBL" id="CAEY01001042">
    <property type="status" value="NOT_ANNOTATED_CDS"/>
    <property type="molecule type" value="Genomic_DNA"/>
</dbReference>
<protein>
    <submittedName>
        <fullName evidence="1">Uncharacterized protein</fullName>
    </submittedName>
</protein>
<sequence>MIKFIYVTLRDLCQSDYCHL</sequence>
<evidence type="ECO:0000313" key="2">
    <source>
        <dbReference type="Proteomes" id="UP000015104"/>
    </source>
</evidence>
<dbReference type="EnsemblMetazoa" id="tetur36g00960.1">
    <property type="protein sequence ID" value="tetur36g00960.1"/>
    <property type="gene ID" value="tetur36g00960"/>
</dbReference>
<organism evidence="1 2">
    <name type="scientific">Tetranychus urticae</name>
    <name type="common">Two-spotted spider mite</name>
    <dbReference type="NCBI Taxonomy" id="32264"/>
    <lineage>
        <taxon>Eukaryota</taxon>
        <taxon>Metazoa</taxon>
        <taxon>Ecdysozoa</taxon>
        <taxon>Arthropoda</taxon>
        <taxon>Chelicerata</taxon>
        <taxon>Arachnida</taxon>
        <taxon>Acari</taxon>
        <taxon>Acariformes</taxon>
        <taxon>Trombidiformes</taxon>
        <taxon>Prostigmata</taxon>
        <taxon>Eleutherengona</taxon>
        <taxon>Raphignathae</taxon>
        <taxon>Tetranychoidea</taxon>
        <taxon>Tetranychidae</taxon>
        <taxon>Tetranychus</taxon>
    </lineage>
</organism>